<gene>
    <name evidence="2" type="ORF">C5167_048118</name>
</gene>
<accession>A0A4Y7KL08</accession>
<dbReference type="GO" id="GO:0003676">
    <property type="term" value="F:nucleic acid binding"/>
    <property type="evidence" value="ECO:0007669"/>
    <property type="project" value="InterPro"/>
</dbReference>
<organism evidence="2 3">
    <name type="scientific">Papaver somniferum</name>
    <name type="common">Opium poppy</name>
    <dbReference type="NCBI Taxonomy" id="3469"/>
    <lineage>
        <taxon>Eukaryota</taxon>
        <taxon>Viridiplantae</taxon>
        <taxon>Streptophyta</taxon>
        <taxon>Embryophyta</taxon>
        <taxon>Tracheophyta</taxon>
        <taxon>Spermatophyta</taxon>
        <taxon>Magnoliopsida</taxon>
        <taxon>Ranunculales</taxon>
        <taxon>Papaveraceae</taxon>
        <taxon>Papaveroideae</taxon>
        <taxon>Papaver</taxon>
    </lineage>
</organism>
<dbReference type="Gramene" id="RZC72639">
    <property type="protein sequence ID" value="RZC72639"/>
    <property type="gene ID" value="C5167_048118"/>
</dbReference>
<evidence type="ECO:0000313" key="3">
    <source>
        <dbReference type="Proteomes" id="UP000316621"/>
    </source>
</evidence>
<dbReference type="EMBL" id="CM010722">
    <property type="protein sequence ID" value="RZC72639.1"/>
    <property type="molecule type" value="Genomic_DNA"/>
</dbReference>
<proteinExistence type="predicted"/>
<reference evidence="2 3" key="1">
    <citation type="journal article" date="2018" name="Science">
        <title>The opium poppy genome and morphinan production.</title>
        <authorList>
            <person name="Guo L."/>
            <person name="Winzer T."/>
            <person name="Yang X."/>
            <person name="Li Y."/>
            <person name="Ning Z."/>
            <person name="He Z."/>
            <person name="Teodor R."/>
            <person name="Lu Y."/>
            <person name="Bowser T.A."/>
            <person name="Graham I.A."/>
            <person name="Ye K."/>
        </authorList>
    </citation>
    <scope>NUCLEOTIDE SEQUENCE [LARGE SCALE GENOMIC DNA]</scope>
    <source>
        <strain evidence="3">cv. HN1</strain>
        <tissue evidence="2">Leaves</tissue>
    </source>
</reference>
<name>A0A4Y7KL08_PAPSO</name>
<feature type="compositionally biased region" description="Acidic residues" evidence="1">
    <location>
        <begin position="73"/>
        <end position="96"/>
    </location>
</feature>
<dbReference type="InterPro" id="IPR036397">
    <property type="entry name" value="RNaseH_sf"/>
</dbReference>
<evidence type="ECO:0000313" key="2">
    <source>
        <dbReference type="EMBL" id="RZC72639.1"/>
    </source>
</evidence>
<dbReference type="OrthoDB" id="1879439at2759"/>
<protein>
    <submittedName>
        <fullName evidence="2">Uncharacterized protein</fullName>
    </submittedName>
</protein>
<dbReference type="Gene3D" id="3.30.420.10">
    <property type="entry name" value="Ribonuclease H-like superfamily/Ribonuclease H"/>
    <property type="match status" value="1"/>
</dbReference>
<keyword evidence="3" id="KW-1185">Reference proteome</keyword>
<dbReference type="Proteomes" id="UP000316621">
    <property type="component" value="Chromosome 8"/>
</dbReference>
<sequence>MSTSSSNDGRSCSFYTSSISTYSSHGGRSWSSEQGFNTCAYNLFLSKKNPMDENQHEDDIHHEDTYEKINHYEDDEFEEHTDDDNRYEDDDSEEDSSLVECDGKSYLVIKSSGTHQADLVQTSKQEPRTPFEKFKIIWQQLRDHFSKTPQVLSIKCIYVGSENIIFRSNNTIDPNSMYWISTDGYYRKEGPTAGYGAIVRDGAGNPIVACSGISTPSSLLYHQLEGVRASLELAKKKGIRKIVMCCNSERTREVTIRFLDEDLHCPHGFGDDKNVICMACVKVFFLHTQIDHASLFPLLNNIRELSFGFEYSFQINAVGRRLNRAADYLAKHIKNAEFEAPEFPIDLQKILLEDARGRSLNGLPFSSQGFCFRKRGSECTGENKNVEIVVLH</sequence>
<dbReference type="CDD" id="cd06222">
    <property type="entry name" value="RNase_H_like"/>
    <property type="match status" value="1"/>
</dbReference>
<dbReference type="AlphaFoldDB" id="A0A4Y7KL08"/>
<evidence type="ECO:0000256" key="1">
    <source>
        <dbReference type="SAM" id="MobiDB-lite"/>
    </source>
</evidence>
<dbReference type="InterPro" id="IPR044730">
    <property type="entry name" value="RNase_H-like_dom_plant"/>
</dbReference>
<feature type="region of interest" description="Disordered" evidence="1">
    <location>
        <begin position="72"/>
        <end position="96"/>
    </location>
</feature>